<dbReference type="Pfam" id="PF13280">
    <property type="entry name" value="WYL"/>
    <property type="match status" value="1"/>
</dbReference>
<reference evidence="2" key="1">
    <citation type="submission" date="2018-06" db="EMBL/GenBank/DDBJ databases">
        <authorList>
            <person name="Zhirakovskaya E."/>
        </authorList>
    </citation>
    <scope>NUCLEOTIDE SEQUENCE</scope>
</reference>
<dbReference type="AlphaFoldDB" id="A0A3B0VXV5"/>
<organism evidence="2">
    <name type="scientific">hydrothermal vent metagenome</name>
    <dbReference type="NCBI Taxonomy" id="652676"/>
    <lineage>
        <taxon>unclassified sequences</taxon>
        <taxon>metagenomes</taxon>
        <taxon>ecological metagenomes</taxon>
    </lineage>
</organism>
<protein>
    <submittedName>
        <fullName evidence="2">Transcriptional regulator, DeoR family</fullName>
    </submittedName>
</protein>
<dbReference type="PROSITE" id="PS52050">
    <property type="entry name" value="WYL"/>
    <property type="match status" value="1"/>
</dbReference>
<gene>
    <name evidence="2" type="ORF">MNBD_GAMMA04-718</name>
</gene>
<dbReference type="EMBL" id="UOFB01000014">
    <property type="protein sequence ID" value="VAW43972.1"/>
    <property type="molecule type" value="Genomic_DNA"/>
</dbReference>
<dbReference type="InterPro" id="IPR026881">
    <property type="entry name" value="WYL_dom"/>
</dbReference>
<evidence type="ECO:0000259" key="1">
    <source>
        <dbReference type="Pfam" id="PF13280"/>
    </source>
</evidence>
<name>A0A3B0VXV5_9ZZZZ</name>
<proteinExistence type="predicted"/>
<sequence length="44" mass="5408">AWCELRDDFRHFRLDRMTSLEPLKQSFMLIEGKRLQDYLDTVMC</sequence>
<feature type="domain" description="WYL" evidence="1">
    <location>
        <begin position="1"/>
        <end position="22"/>
    </location>
</feature>
<accession>A0A3B0VXV5</accession>
<evidence type="ECO:0000313" key="2">
    <source>
        <dbReference type="EMBL" id="VAW43972.1"/>
    </source>
</evidence>
<feature type="non-terminal residue" evidence="2">
    <location>
        <position position="1"/>
    </location>
</feature>